<feature type="compositionally biased region" description="Basic and acidic residues" evidence="1">
    <location>
        <begin position="155"/>
        <end position="168"/>
    </location>
</feature>
<feature type="region of interest" description="Disordered" evidence="1">
    <location>
        <begin position="85"/>
        <end position="172"/>
    </location>
</feature>
<name>A0ABM1AE23_APLCA</name>
<feature type="compositionally biased region" description="Basic and acidic residues" evidence="1">
    <location>
        <begin position="200"/>
        <end position="211"/>
    </location>
</feature>
<protein>
    <submittedName>
        <fullName evidence="3">Uncharacterized protein LOC106013799</fullName>
    </submittedName>
</protein>
<dbReference type="SUPFAM" id="SSF48403">
    <property type="entry name" value="Ankyrin repeat"/>
    <property type="match status" value="1"/>
</dbReference>
<dbReference type="InterPro" id="IPR036770">
    <property type="entry name" value="Ankyrin_rpt-contain_sf"/>
</dbReference>
<dbReference type="InterPro" id="IPR051254">
    <property type="entry name" value="PPP1R15"/>
</dbReference>
<keyword evidence="2" id="KW-1185">Reference proteome</keyword>
<proteinExistence type="predicted"/>
<feature type="compositionally biased region" description="Low complexity" evidence="1">
    <location>
        <begin position="441"/>
        <end position="460"/>
    </location>
</feature>
<feature type="region of interest" description="Disordered" evidence="1">
    <location>
        <begin position="184"/>
        <end position="211"/>
    </location>
</feature>
<feature type="region of interest" description="Disordered" evidence="1">
    <location>
        <begin position="35"/>
        <end position="70"/>
    </location>
</feature>
<dbReference type="PANTHER" id="PTHR16489">
    <property type="entry name" value="GH11727P"/>
    <property type="match status" value="1"/>
</dbReference>
<dbReference type="Proteomes" id="UP000694888">
    <property type="component" value="Unplaced"/>
</dbReference>
<organism evidence="2 3">
    <name type="scientific">Aplysia californica</name>
    <name type="common">California sea hare</name>
    <dbReference type="NCBI Taxonomy" id="6500"/>
    <lineage>
        <taxon>Eukaryota</taxon>
        <taxon>Metazoa</taxon>
        <taxon>Spiralia</taxon>
        <taxon>Lophotrochozoa</taxon>
        <taxon>Mollusca</taxon>
        <taxon>Gastropoda</taxon>
        <taxon>Heterobranchia</taxon>
        <taxon>Euthyneura</taxon>
        <taxon>Tectipleura</taxon>
        <taxon>Aplysiida</taxon>
        <taxon>Aplysioidea</taxon>
        <taxon>Aplysiidae</taxon>
        <taxon>Aplysia</taxon>
    </lineage>
</organism>
<evidence type="ECO:0000256" key="1">
    <source>
        <dbReference type="SAM" id="MobiDB-lite"/>
    </source>
</evidence>
<feature type="region of interest" description="Disordered" evidence="1">
    <location>
        <begin position="437"/>
        <end position="464"/>
    </location>
</feature>
<feature type="compositionally biased region" description="Basic and acidic residues" evidence="1">
    <location>
        <begin position="50"/>
        <end position="63"/>
    </location>
</feature>
<feature type="compositionally biased region" description="Polar residues" evidence="1">
    <location>
        <begin position="184"/>
        <end position="196"/>
    </location>
</feature>
<dbReference type="GeneID" id="106013799"/>
<dbReference type="PANTHER" id="PTHR16489:SF12">
    <property type="entry name" value="GH11727P"/>
    <property type="match status" value="1"/>
</dbReference>
<reference evidence="3" key="1">
    <citation type="submission" date="2025-08" db="UniProtKB">
        <authorList>
            <consortium name="RefSeq"/>
        </authorList>
    </citation>
    <scope>IDENTIFICATION</scope>
</reference>
<sequence>MDNPLTSPDIGRAPLCSLIAKSVYTVAQVTDDQTHTHTGDHLHTHSQHITNDHPHTLTDDHIHTHSRHAHSIKRLENMEVPFRSQAAAALSPPPPPEEKNNNNNKKMSPEGKEFSSPSVSQTRVLEEKQDGDSPTTAAASHYVIPGFPQSHPHHHDNDNSEIPDRPSSRSENYSYSNHLYQRQTPLWGTPSVSDSAVQGRPDRPVSDRDGLDDVITTPLSSSSLSLSSFLLSSWEDRRQTIEASVRERQFANLVSAMEAADLETLIQELSPMSPPLARTLRDQSDNGLCHVAVRHALLPALRTLLLLQPGLQDLRNAQGHTPAALAITMGQSESLDLLLSHKPLPGVTSGDVTSLDDMAELARLAVQLGQESCLRSIAHHQGCDWLRDLEDQGGNSLLHLAALCGQPVSLTTLISLGCSTRKENHQGLLPIHFALTDKHSNSNNRDNSNSRDNSNNNNNNTDSVLETVHIIGNEDRRGEWMAYAVDRERFGRLIQQCGDVISPVLSQSHRAKMFERNKQLQKMMD</sequence>
<accession>A0ABM1AE23</accession>
<dbReference type="RefSeq" id="XP_012945916.1">
    <property type="nucleotide sequence ID" value="XM_013090462.1"/>
</dbReference>
<evidence type="ECO:0000313" key="3">
    <source>
        <dbReference type="RefSeq" id="XP_012945916.1"/>
    </source>
</evidence>
<dbReference type="Gene3D" id="1.25.40.20">
    <property type="entry name" value="Ankyrin repeat-containing domain"/>
    <property type="match status" value="1"/>
</dbReference>
<gene>
    <name evidence="3" type="primary">LOC106013799</name>
</gene>
<evidence type="ECO:0000313" key="2">
    <source>
        <dbReference type="Proteomes" id="UP000694888"/>
    </source>
</evidence>